<dbReference type="GO" id="GO:0004386">
    <property type="term" value="F:helicase activity"/>
    <property type="evidence" value="ECO:0007669"/>
    <property type="project" value="UniProtKB-KW"/>
</dbReference>
<dbReference type="NCBIfam" id="TIGR01596">
    <property type="entry name" value="cas3_HD"/>
    <property type="match status" value="1"/>
</dbReference>
<evidence type="ECO:0000256" key="6">
    <source>
        <dbReference type="ARBA" id="ARBA00022801"/>
    </source>
</evidence>
<evidence type="ECO:0000313" key="13">
    <source>
        <dbReference type="Proteomes" id="UP000240708"/>
    </source>
</evidence>
<feature type="domain" description="Helicase ATP-binding" evidence="10">
    <location>
        <begin position="318"/>
        <end position="513"/>
    </location>
</feature>
<keyword evidence="5" id="KW-0547">Nucleotide-binding</keyword>
<dbReference type="EMBL" id="PYGF01000001">
    <property type="protein sequence ID" value="PSL07186.1"/>
    <property type="molecule type" value="Genomic_DNA"/>
</dbReference>
<evidence type="ECO:0000256" key="4">
    <source>
        <dbReference type="ARBA" id="ARBA00022723"/>
    </source>
</evidence>
<dbReference type="GO" id="GO:0004518">
    <property type="term" value="F:nuclease activity"/>
    <property type="evidence" value="ECO:0007669"/>
    <property type="project" value="UniProtKB-KW"/>
</dbReference>
<dbReference type="InterPro" id="IPR001650">
    <property type="entry name" value="Helicase_C-like"/>
</dbReference>
<dbReference type="SUPFAM" id="SSF52540">
    <property type="entry name" value="P-loop containing nucleoside triphosphate hydrolases"/>
    <property type="match status" value="1"/>
</dbReference>
<evidence type="ECO:0000256" key="1">
    <source>
        <dbReference type="ARBA" id="ARBA00006847"/>
    </source>
</evidence>
<dbReference type="InterPro" id="IPR027417">
    <property type="entry name" value="P-loop_NTPase"/>
</dbReference>
<dbReference type="InterPro" id="IPR054712">
    <property type="entry name" value="Cas3-like_dom"/>
</dbReference>
<evidence type="ECO:0000256" key="3">
    <source>
        <dbReference type="ARBA" id="ARBA00022722"/>
    </source>
</evidence>
<dbReference type="Pfam" id="PF18019">
    <property type="entry name" value="Cas3_HD"/>
    <property type="match status" value="1"/>
</dbReference>
<evidence type="ECO:0000256" key="9">
    <source>
        <dbReference type="ARBA" id="ARBA00023118"/>
    </source>
</evidence>
<evidence type="ECO:0000256" key="5">
    <source>
        <dbReference type="ARBA" id="ARBA00022741"/>
    </source>
</evidence>
<evidence type="ECO:0000313" key="12">
    <source>
        <dbReference type="EMBL" id="PSL07186.1"/>
    </source>
</evidence>
<dbReference type="CDD" id="cd09641">
    <property type="entry name" value="Cas3''_I"/>
    <property type="match status" value="1"/>
</dbReference>
<feature type="domain" description="HD Cas3-type" evidence="11">
    <location>
        <begin position="25"/>
        <end position="239"/>
    </location>
</feature>
<dbReference type="GO" id="GO:0003676">
    <property type="term" value="F:nucleic acid binding"/>
    <property type="evidence" value="ECO:0007669"/>
    <property type="project" value="InterPro"/>
</dbReference>
<dbReference type="PROSITE" id="PS51643">
    <property type="entry name" value="HD_CAS3"/>
    <property type="match status" value="1"/>
</dbReference>
<keyword evidence="9" id="KW-0051">Antiviral defense</keyword>
<reference evidence="12 13" key="1">
    <citation type="submission" date="2018-03" db="EMBL/GenBank/DDBJ databases">
        <title>Genomic Encyclopedia of Archaeal and Bacterial Type Strains, Phase II (KMG-II): from individual species to whole genera.</title>
        <authorList>
            <person name="Goeker M."/>
        </authorList>
    </citation>
    <scope>NUCLEOTIDE SEQUENCE [LARGE SCALE GENOMIC DNA]</scope>
    <source>
        <strain evidence="12 13">DSM 28057</strain>
    </source>
</reference>
<dbReference type="GO" id="GO:0016787">
    <property type="term" value="F:hydrolase activity"/>
    <property type="evidence" value="ECO:0007669"/>
    <property type="project" value="UniProtKB-KW"/>
</dbReference>
<accession>A0A2P8ECI1</accession>
<keyword evidence="3" id="KW-0540">Nuclease</keyword>
<evidence type="ECO:0000256" key="2">
    <source>
        <dbReference type="ARBA" id="ARBA00009046"/>
    </source>
</evidence>
<comment type="similarity">
    <text evidence="2">In the central section; belongs to the CRISPR-associated helicase Cas3 family.</text>
</comment>
<dbReference type="OrthoDB" id="9810236at2"/>
<dbReference type="InterPro" id="IPR038257">
    <property type="entry name" value="CRISPR-assoc_Cas3_HD_sf"/>
</dbReference>
<evidence type="ECO:0000256" key="8">
    <source>
        <dbReference type="ARBA" id="ARBA00022840"/>
    </source>
</evidence>
<dbReference type="Pfam" id="PF22590">
    <property type="entry name" value="Cas3-like_C_2"/>
    <property type="match status" value="1"/>
</dbReference>
<dbReference type="Gene3D" id="3.40.50.300">
    <property type="entry name" value="P-loop containing nucleotide triphosphate hydrolases"/>
    <property type="match status" value="2"/>
</dbReference>
<keyword evidence="4" id="KW-0479">Metal-binding</keyword>
<keyword evidence="8" id="KW-0067">ATP-binding</keyword>
<keyword evidence="13" id="KW-1185">Reference proteome</keyword>
<organism evidence="12 13">
    <name type="scientific">Cecembia rubra</name>
    <dbReference type="NCBI Taxonomy" id="1485585"/>
    <lineage>
        <taxon>Bacteria</taxon>
        <taxon>Pseudomonadati</taxon>
        <taxon>Bacteroidota</taxon>
        <taxon>Cytophagia</taxon>
        <taxon>Cytophagales</taxon>
        <taxon>Cyclobacteriaceae</taxon>
        <taxon>Cecembia</taxon>
    </lineage>
</organism>
<dbReference type="PROSITE" id="PS51192">
    <property type="entry name" value="HELICASE_ATP_BIND_1"/>
    <property type="match status" value="1"/>
</dbReference>
<evidence type="ECO:0000259" key="11">
    <source>
        <dbReference type="PROSITE" id="PS51643"/>
    </source>
</evidence>
<dbReference type="SMART" id="SM00487">
    <property type="entry name" value="DEXDc"/>
    <property type="match status" value="1"/>
</dbReference>
<name>A0A2P8ECI1_9BACT</name>
<proteinExistence type="inferred from homology"/>
<evidence type="ECO:0000256" key="7">
    <source>
        <dbReference type="ARBA" id="ARBA00022806"/>
    </source>
</evidence>
<dbReference type="AlphaFoldDB" id="A0A2P8ECI1"/>
<comment type="caution">
    <text evidence="12">The sequence shown here is derived from an EMBL/GenBank/DDBJ whole genome shotgun (WGS) entry which is preliminary data.</text>
</comment>
<gene>
    <name evidence="12" type="ORF">CLV48_101115</name>
</gene>
<dbReference type="SMART" id="SM00490">
    <property type="entry name" value="HELICc"/>
    <property type="match status" value="1"/>
</dbReference>
<comment type="similarity">
    <text evidence="1">In the N-terminal section; belongs to the CRISPR-associated nuclease Cas3-HD family.</text>
</comment>
<dbReference type="NCBIfam" id="TIGR01587">
    <property type="entry name" value="cas3_core"/>
    <property type="match status" value="1"/>
</dbReference>
<dbReference type="InterPro" id="IPR006483">
    <property type="entry name" value="CRISPR-assoc_Cas3_HD"/>
</dbReference>
<dbReference type="GO" id="GO:0046872">
    <property type="term" value="F:metal ion binding"/>
    <property type="evidence" value="ECO:0007669"/>
    <property type="project" value="UniProtKB-KW"/>
</dbReference>
<dbReference type="GO" id="GO:0005524">
    <property type="term" value="F:ATP binding"/>
    <property type="evidence" value="ECO:0007669"/>
    <property type="project" value="UniProtKB-KW"/>
</dbReference>
<dbReference type="InterPro" id="IPR011545">
    <property type="entry name" value="DEAD/DEAH_box_helicase_dom"/>
</dbReference>
<dbReference type="InterPro" id="IPR006474">
    <property type="entry name" value="Helicase_Cas3_CRISPR-ass_core"/>
</dbReference>
<keyword evidence="6" id="KW-0378">Hydrolase</keyword>
<protein>
    <submittedName>
        <fullName evidence="12">CRISPR-associated Cas3 family helicase</fullName>
    </submittedName>
</protein>
<dbReference type="GO" id="GO:0051607">
    <property type="term" value="P:defense response to virus"/>
    <property type="evidence" value="ECO:0007669"/>
    <property type="project" value="UniProtKB-KW"/>
</dbReference>
<dbReference type="InterPro" id="IPR014001">
    <property type="entry name" value="Helicase_ATP-bd"/>
</dbReference>
<keyword evidence="7" id="KW-0347">Helicase</keyword>
<sequence length="887" mass="103448">MRSFSKLILELKVKSVLKDWEKYLAHTPDETLSDHMELVAQYFQLLIETHGLEPLLNKQFSKLASNDENVAQIAKNLFWQAILYHDFGKVNENFQRKLENIDLFPSQKINGIQSQHSVLSAFIFVVHQLSELAKIEKELGEQNLKLLIKWIIALAHNIIRHHSPRLDDLSKKETFSSLNFELCTKLTTYLDCYQFEFNQRIIENVPLITNQIVSFQELGFEWFSLIRLNFSLLTASDYYATSHYCNKWSKLYSEFGVLSTEQKNRHFQNLQETQPHNRNLYLKKKDFYSQLLDELQEPSNTNLNKLRSKMAAETIENIRINADKKLFYIEAPTGGGKTNMAFIATQELLQVNPELNKVFYVFPFTTLVTQTQKSAIQTLGLQSDEWMELHGRAVWKQKEDPEKDKDGLFGNERLDDIHNQFVNYPYTFLSHVRFFDILKANEKSSIYLMHRLANSIVVIDEVQAYNPILWDKMAYLLREYAEALNIRFIVMSATLPKIGELAASEFCYLIPNAIKRFFVNPNFAGRVCFSDELLQKKRPEKEERESYLDWLAKVVFEKSEQYRQTNGQVRTIIEFIFKKSTSEFAVIAEKFFQDYEIKILSGTILEPRRKQIIEELKNEENKSKNVLLITTQVVEAGVDIDMDLGFKNRSIIDSEEQLAGRVNRNVNKKNCIVYLFELDDASVIYGKDRRFKETRSHLEDEYFDILKNKSFDRLYEKVKEWLGSTNQVSNLAGTASSYEKELIGKLNFPKIDEEFTLIGHSNTSVFVPLDLPDASSVFSDQQLQFLEEFGVEIYEDKLSGEAVFNLYKNLIISYSESLTSKKRNLKILQSIMSMYTFSLFSESKVVKELISGGNQEEYGFLYLTSHKEVYDIQMGLQDQKFSEMIFL</sequence>
<evidence type="ECO:0000259" key="10">
    <source>
        <dbReference type="PROSITE" id="PS51192"/>
    </source>
</evidence>
<dbReference type="Pfam" id="PF00270">
    <property type="entry name" value="DEAD"/>
    <property type="match status" value="1"/>
</dbReference>
<dbReference type="Gene3D" id="1.10.3210.30">
    <property type="match status" value="1"/>
</dbReference>
<dbReference type="Proteomes" id="UP000240708">
    <property type="component" value="Unassembled WGS sequence"/>
</dbReference>